<dbReference type="PROSITE" id="PS50146">
    <property type="entry name" value="DAGK"/>
    <property type="match status" value="1"/>
</dbReference>
<keyword evidence="4" id="KW-0547">Nucleotide-binding</keyword>
<organism evidence="10 11">
    <name type="scientific">Nocardioides dubius</name>
    <dbReference type="NCBI Taxonomy" id="317019"/>
    <lineage>
        <taxon>Bacteria</taxon>
        <taxon>Bacillati</taxon>
        <taxon>Actinomycetota</taxon>
        <taxon>Actinomycetes</taxon>
        <taxon>Propionibacteriales</taxon>
        <taxon>Nocardioidaceae</taxon>
        <taxon>Nocardioides</taxon>
    </lineage>
</organism>
<dbReference type="SUPFAM" id="SSF111331">
    <property type="entry name" value="NAD kinase/diacylglycerol kinase-like"/>
    <property type="match status" value="1"/>
</dbReference>
<dbReference type="Pfam" id="PF00781">
    <property type="entry name" value="DAGK_cat"/>
    <property type="match status" value="1"/>
</dbReference>
<dbReference type="Proteomes" id="UP001501581">
    <property type="component" value="Unassembled WGS sequence"/>
</dbReference>
<dbReference type="Gene3D" id="2.60.200.40">
    <property type="match status" value="1"/>
</dbReference>
<feature type="domain" description="DAGKc" evidence="9">
    <location>
        <begin position="1"/>
        <end position="127"/>
    </location>
</feature>
<reference evidence="10 11" key="1">
    <citation type="journal article" date="2019" name="Int. J. Syst. Evol. Microbiol.">
        <title>The Global Catalogue of Microorganisms (GCM) 10K type strain sequencing project: providing services to taxonomists for standard genome sequencing and annotation.</title>
        <authorList>
            <consortium name="The Broad Institute Genomics Platform"/>
            <consortium name="The Broad Institute Genome Sequencing Center for Infectious Disease"/>
            <person name="Wu L."/>
            <person name="Ma J."/>
        </authorList>
    </citation>
    <scope>NUCLEOTIDE SEQUENCE [LARGE SCALE GENOMIC DNA]</scope>
    <source>
        <strain evidence="10 11">JCM 13008</strain>
    </source>
</reference>
<comment type="cofactor">
    <cofactor evidence="1">
        <name>Mg(2+)</name>
        <dbReference type="ChEBI" id="CHEBI:18420"/>
    </cofactor>
</comment>
<keyword evidence="11" id="KW-1185">Reference proteome</keyword>
<keyword evidence="7" id="KW-0594">Phospholipid biosynthesis</keyword>
<keyword evidence="6" id="KW-0067">ATP-binding</keyword>
<dbReference type="RefSeq" id="WP_343996123.1">
    <property type="nucleotide sequence ID" value="NZ_BAAALG010000013.1"/>
</dbReference>
<keyword evidence="3" id="KW-0808">Transferase</keyword>
<name>A0ABN1U2S7_9ACTN</name>
<gene>
    <name evidence="10" type="ORF">GCM10009668_34680</name>
</gene>
<dbReference type="InterPro" id="IPR001206">
    <property type="entry name" value="Diacylglycerol_kinase_cat_dom"/>
</dbReference>
<dbReference type="InterPro" id="IPR017438">
    <property type="entry name" value="ATP-NAD_kinase_N"/>
</dbReference>
<dbReference type="InterPro" id="IPR016064">
    <property type="entry name" value="NAD/diacylglycerol_kinase_sf"/>
</dbReference>
<keyword evidence="8" id="KW-1208">Phospholipid metabolism</keyword>
<dbReference type="InterPro" id="IPR050187">
    <property type="entry name" value="Lipid_Phosphate_FormReg"/>
</dbReference>
<dbReference type="Pfam" id="PF19279">
    <property type="entry name" value="YegS_C"/>
    <property type="match status" value="1"/>
</dbReference>
<evidence type="ECO:0000256" key="5">
    <source>
        <dbReference type="ARBA" id="ARBA00022777"/>
    </source>
</evidence>
<proteinExistence type="inferred from homology"/>
<dbReference type="Gene3D" id="3.40.50.10330">
    <property type="entry name" value="Probable inorganic polyphosphate/atp-NAD kinase, domain 1"/>
    <property type="match status" value="1"/>
</dbReference>
<keyword evidence="5 10" id="KW-0418">Kinase</keyword>
<comment type="caution">
    <text evidence="10">The sequence shown here is derived from an EMBL/GenBank/DDBJ whole genome shotgun (WGS) entry which is preliminary data.</text>
</comment>
<keyword evidence="7" id="KW-0444">Lipid biosynthesis</keyword>
<protein>
    <submittedName>
        <fullName evidence="10">Diacylglycerol kinase family protein</fullName>
    </submittedName>
</protein>
<evidence type="ECO:0000256" key="4">
    <source>
        <dbReference type="ARBA" id="ARBA00022741"/>
    </source>
</evidence>
<dbReference type="PANTHER" id="PTHR12358">
    <property type="entry name" value="SPHINGOSINE KINASE"/>
    <property type="match status" value="1"/>
</dbReference>
<dbReference type="PANTHER" id="PTHR12358:SF54">
    <property type="entry name" value="SPHINGOSINE KINASE RELATED PROTEIN"/>
    <property type="match status" value="1"/>
</dbReference>
<dbReference type="EMBL" id="BAAALG010000013">
    <property type="protein sequence ID" value="GAA1110870.1"/>
    <property type="molecule type" value="Genomic_DNA"/>
</dbReference>
<evidence type="ECO:0000256" key="8">
    <source>
        <dbReference type="ARBA" id="ARBA00023264"/>
    </source>
</evidence>
<evidence type="ECO:0000256" key="1">
    <source>
        <dbReference type="ARBA" id="ARBA00001946"/>
    </source>
</evidence>
<dbReference type="SMART" id="SM00046">
    <property type="entry name" value="DAGKc"/>
    <property type="match status" value="1"/>
</dbReference>
<evidence type="ECO:0000256" key="2">
    <source>
        <dbReference type="ARBA" id="ARBA00005983"/>
    </source>
</evidence>
<accession>A0ABN1U2S7</accession>
<evidence type="ECO:0000256" key="6">
    <source>
        <dbReference type="ARBA" id="ARBA00022840"/>
    </source>
</evidence>
<sequence length="302" mass="31516">MSRLLVITNPSAGGDEAALNTALDVLRAGADVEVAETSSPDELDDVLATRDGRTVVVAGGDGSLHAVVAALHRCGDLAESVVGLVPLGTGNDFARGTGVPLEPDEAARAVLDGTPQPTDILVADDGEVVVNHVHMGISADAGRKGADVKSVLGKFGLGKLGYPIGALRAALRPQVTRVRVEVDGREVNPAQRAVLMVSVGIGPDVGGGTTLTPDARPDDGRADVMVSRAIGVWARIGYAVRLGRGEHTERADVLTVRGRSIALRGEEFFTSADGELGGPYRERTWTVMPAAYRLLRRPSDRP</sequence>
<dbReference type="InterPro" id="IPR045540">
    <property type="entry name" value="YegS/DAGK_C"/>
</dbReference>
<evidence type="ECO:0000256" key="7">
    <source>
        <dbReference type="ARBA" id="ARBA00023209"/>
    </source>
</evidence>
<evidence type="ECO:0000313" key="11">
    <source>
        <dbReference type="Proteomes" id="UP001501581"/>
    </source>
</evidence>
<keyword evidence="7" id="KW-0443">Lipid metabolism</keyword>
<evidence type="ECO:0000256" key="3">
    <source>
        <dbReference type="ARBA" id="ARBA00022679"/>
    </source>
</evidence>
<dbReference type="GO" id="GO:0016301">
    <property type="term" value="F:kinase activity"/>
    <property type="evidence" value="ECO:0007669"/>
    <property type="project" value="UniProtKB-KW"/>
</dbReference>
<evidence type="ECO:0000259" key="9">
    <source>
        <dbReference type="PROSITE" id="PS50146"/>
    </source>
</evidence>
<comment type="similarity">
    <text evidence="2">Belongs to the diacylglycerol/lipid kinase family.</text>
</comment>
<evidence type="ECO:0000313" key="10">
    <source>
        <dbReference type="EMBL" id="GAA1110870.1"/>
    </source>
</evidence>